<dbReference type="PRINTS" id="PR00080">
    <property type="entry name" value="SDRFAMILY"/>
</dbReference>
<keyword evidence="4" id="KW-0472">Membrane</keyword>
<organism evidence="5 6">
    <name type="scientific">Variovorax defluvii</name>
    <dbReference type="NCBI Taxonomy" id="913761"/>
    <lineage>
        <taxon>Bacteria</taxon>
        <taxon>Pseudomonadati</taxon>
        <taxon>Pseudomonadota</taxon>
        <taxon>Betaproteobacteria</taxon>
        <taxon>Burkholderiales</taxon>
        <taxon>Comamonadaceae</taxon>
        <taxon>Variovorax</taxon>
    </lineage>
</organism>
<dbReference type="RefSeq" id="WP_345542149.1">
    <property type="nucleotide sequence ID" value="NZ_BAABGJ010000081.1"/>
</dbReference>
<gene>
    <name evidence="5" type="ORF">GCM10023165_56110</name>
</gene>
<keyword evidence="4" id="KW-1133">Transmembrane helix</keyword>
<evidence type="ECO:0000313" key="5">
    <source>
        <dbReference type="EMBL" id="GAA4359702.1"/>
    </source>
</evidence>
<dbReference type="PANTHER" id="PTHR44196:SF1">
    <property type="entry name" value="DEHYDROGENASE_REDUCTASE SDR FAMILY MEMBER 7B"/>
    <property type="match status" value="1"/>
</dbReference>
<dbReference type="SUPFAM" id="SSF51735">
    <property type="entry name" value="NAD(P)-binding Rossmann-fold domains"/>
    <property type="match status" value="1"/>
</dbReference>
<accession>A0ABP8IIP8</accession>
<keyword evidence="4" id="KW-0812">Transmembrane</keyword>
<dbReference type="PANTHER" id="PTHR44196">
    <property type="entry name" value="DEHYDROGENASE/REDUCTASE SDR FAMILY MEMBER 7B"/>
    <property type="match status" value="1"/>
</dbReference>
<dbReference type="InterPro" id="IPR002347">
    <property type="entry name" value="SDR_fam"/>
</dbReference>
<evidence type="ECO:0000256" key="4">
    <source>
        <dbReference type="SAM" id="Phobius"/>
    </source>
</evidence>
<name>A0ABP8IIP8_9BURK</name>
<dbReference type="Gene3D" id="3.40.50.720">
    <property type="entry name" value="NAD(P)-binding Rossmann-like Domain"/>
    <property type="match status" value="1"/>
</dbReference>
<dbReference type="Pfam" id="PF00106">
    <property type="entry name" value="adh_short"/>
    <property type="match status" value="1"/>
</dbReference>
<dbReference type="InterPro" id="IPR036291">
    <property type="entry name" value="NAD(P)-bd_dom_sf"/>
</dbReference>
<evidence type="ECO:0000256" key="2">
    <source>
        <dbReference type="ARBA" id="ARBA00023002"/>
    </source>
</evidence>
<keyword evidence="6" id="KW-1185">Reference proteome</keyword>
<dbReference type="NCBIfam" id="NF004792">
    <property type="entry name" value="PRK06139.1"/>
    <property type="match status" value="1"/>
</dbReference>
<dbReference type="InterPro" id="IPR020904">
    <property type="entry name" value="Sc_DH/Rdtase_CS"/>
</dbReference>
<feature type="transmembrane region" description="Helical" evidence="4">
    <location>
        <begin position="311"/>
        <end position="331"/>
    </location>
</feature>
<dbReference type="PROSITE" id="PS00061">
    <property type="entry name" value="ADH_SHORT"/>
    <property type="match status" value="1"/>
</dbReference>
<evidence type="ECO:0000313" key="6">
    <source>
        <dbReference type="Proteomes" id="UP001500975"/>
    </source>
</evidence>
<comment type="similarity">
    <text evidence="1 3">Belongs to the short-chain dehydrogenases/reductases (SDR) family.</text>
</comment>
<dbReference type="EMBL" id="BAABGJ010000081">
    <property type="protein sequence ID" value="GAA4359702.1"/>
    <property type="molecule type" value="Genomic_DNA"/>
</dbReference>
<dbReference type="PRINTS" id="PR00081">
    <property type="entry name" value="GDHRDH"/>
</dbReference>
<evidence type="ECO:0000256" key="1">
    <source>
        <dbReference type="ARBA" id="ARBA00006484"/>
    </source>
</evidence>
<comment type="caution">
    <text evidence="5">The sequence shown here is derived from an EMBL/GenBank/DDBJ whole genome shotgun (WGS) entry which is preliminary data.</text>
</comment>
<proteinExistence type="inferred from homology"/>
<dbReference type="Proteomes" id="UP001500975">
    <property type="component" value="Unassembled WGS sequence"/>
</dbReference>
<sequence length="336" mass="35317">MPFDTPSSPSASYKLSPVVVLTGASSGIGRATALAFAGEGADLVLAARDREALEVVAAECSEAGARVLVQPTDVTDPGAVQRLADAALERFGQIDVWINNVGIGAVGLFDQTPIEAHRRVVEANLLGHMHGAHAVLPHFRARRCGTLINMISVGGWIPAPYAAAYSASKFGLRGFSEALRAELAGVPDVHVCEVYPTFVDTPGVTHGANYSDHRLRPPPGLVDPRRVAQVLLSIARRPRRATYVGVGARSGILAHAVAPNLVARAMMWLTERSLARSEPRPHTDGNLFLPSAGHAIDGGFGASKLAGRPSAVAGMAATALGAAALMGWWAMRRRRA</sequence>
<reference evidence="6" key="1">
    <citation type="journal article" date="2019" name="Int. J. Syst. Evol. Microbiol.">
        <title>The Global Catalogue of Microorganisms (GCM) 10K type strain sequencing project: providing services to taxonomists for standard genome sequencing and annotation.</title>
        <authorList>
            <consortium name="The Broad Institute Genomics Platform"/>
            <consortium name="The Broad Institute Genome Sequencing Center for Infectious Disease"/>
            <person name="Wu L."/>
            <person name="Ma J."/>
        </authorList>
    </citation>
    <scope>NUCLEOTIDE SEQUENCE [LARGE SCALE GENOMIC DNA]</scope>
    <source>
        <strain evidence="6">JCM 17804</strain>
    </source>
</reference>
<protein>
    <submittedName>
        <fullName evidence="5">SDR family oxidoreductase</fullName>
    </submittedName>
</protein>
<evidence type="ECO:0000256" key="3">
    <source>
        <dbReference type="RuleBase" id="RU000363"/>
    </source>
</evidence>
<keyword evidence="2" id="KW-0560">Oxidoreductase</keyword>